<evidence type="ECO:0000313" key="1">
    <source>
        <dbReference type="EMBL" id="WDE09310.1"/>
    </source>
</evidence>
<keyword evidence="2" id="KW-1185">Reference proteome</keyword>
<dbReference type="EMBL" id="CP059734">
    <property type="protein sequence ID" value="WDE09310.1"/>
    <property type="molecule type" value="Genomic_DNA"/>
</dbReference>
<dbReference type="AlphaFoldDB" id="A0AAE9Z9N3"/>
<reference evidence="1 2" key="1">
    <citation type="journal article" date="2015" name="Genome Announc.">
        <title>Draft Genome Sequences of Marine Isolates of Thalassomonas viridans and Thalassomonas actiniarum.</title>
        <authorList>
            <person name="Olonade I."/>
            <person name="van Zyl L.J."/>
            <person name="Trindade M."/>
        </authorList>
    </citation>
    <scope>NUCLEOTIDE SEQUENCE [LARGE SCALE GENOMIC DNA]</scope>
    <source>
        <strain evidence="1 2">XOM25</strain>
    </source>
</reference>
<organism evidence="1 2">
    <name type="scientific">Thalassomonas viridans</name>
    <dbReference type="NCBI Taxonomy" id="137584"/>
    <lineage>
        <taxon>Bacteria</taxon>
        <taxon>Pseudomonadati</taxon>
        <taxon>Pseudomonadota</taxon>
        <taxon>Gammaproteobacteria</taxon>
        <taxon>Alteromonadales</taxon>
        <taxon>Colwelliaceae</taxon>
        <taxon>Thalassomonas</taxon>
    </lineage>
</organism>
<sequence length="342" mass="38114">MFGRCITSHLARSGQVPSALEALVHKAAVTLMGSDMIIEDNFAPMAKLQQPRISQPLESFEQTVFIDELTDKVKSEGFGPHFHQIIGLFGSIMLGLCATEAQQQQVNQWLEQGHFGNFMMTDGGGPTLAYWNSTLTPGDDDSFTLNIDKKWCIEGQNVGFGMVVCQQKGKPFPMTVLLSPEKSKALQQEACGGSFLDGRLQLGNVKGQAQVSKDEFLTKGGLGSVNRFLTLVRPRFVKSLMHHLLWLRDQDRLMLEQDDLSAIDFLINMANWCTARDTFSIHSVDQVLALKFASNELLLSLVLKGALKHIGDQRDLLGFTKMEGSSYRCLFEVYSKFKRGRV</sequence>
<dbReference type="KEGG" id="tvd:SG34_030450"/>
<proteinExistence type="predicted"/>
<gene>
    <name evidence="1" type="ORF">SG34_030450</name>
</gene>
<protein>
    <submittedName>
        <fullName evidence="1">Uncharacterized protein</fullName>
    </submittedName>
</protein>
<evidence type="ECO:0000313" key="2">
    <source>
        <dbReference type="Proteomes" id="UP000032352"/>
    </source>
</evidence>
<name>A0AAE9Z9N3_9GAMM</name>
<accession>A0AAE9Z9N3</accession>
<reference evidence="1 2" key="2">
    <citation type="journal article" date="2022" name="Mar. Drugs">
        <title>Bioassay-Guided Fractionation Leads to the Detection of Cholic Acid Generated by the Rare Thalassomonas sp.</title>
        <authorList>
            <person name="Pheiffer F."/>
            <person name="Schneider Y.K."/>
            <person name="Hansen E.H."/>
            <person name="Andersen J.H."/>
            <person name="Isaksson J."/>
            <person name="Busche T."/>
            <person name="R C."/>
            <person name="Kalinowski J."/>
            <person name="Zyl L.V."/>
            <person name="Trindade M."/>
        </authorList>
    </citation>
    <scope>NUCLEOTIDE SEQUENCE [LARGE SCALE GENOMIC DNA]</scope>
    <source>
        <strain evidence="1 2">XOM25</strain>
    </source>
</reference>
<dbReference type="Proteomes" id="UP000032352">
    <property type="component" value="Chromosome pTvir"/>
</dbReference>